<evidence type="ECO:0000256" key="7">
    <source>
        <dbReference type="ARBA" id="ARBA00023015"/>
    </source>
</evidence>
<dbReference type="AlphaFoldDB" id="A0A6J7B692"/>
<name>A0A6J7B692_9ZZZZ</name>
<evidence type="ECO:0000313" key="12">
    <source>
        <dbReference type="EMBL" id="CAB4666408.1"/>
    </source>
</evidence>
<dbReference type="GO" id="GO:0046872">
    <property type="term" value="F:metal ion binding"/>
    <property type="evidence" value="ECO:0007669"/>
    <property type="project" value="UniProtKB-KW"/>
</dbReference>
<organism evidence="14">
    <name type="scientific">freshwater metagenome</name>
    <dbReference type="NCBI Taxonomy" id="449393"/>
    <lineage>
        <taxon>unclassified sequences</taxon>
        <taxon>metagenomes</taxon>
        <taxon>ecological metagenomes</taxon>
    </lineage>
</organism>
<keyword evidence="4" id="KW-0479">Metal-binding</keyword>
<keyword evidence="6" id="KW-0411">Iron-sulfur</keyword>
<dbReference type="EMBL" id="CAFBRC010000047">
    <property type="protein sequence ID" value="CAB5075646.1"/>
    <property type="molecule type" value="Genomic_DNA"/>
</dbReference>
<comment type="similarity">
    <text evidence="2">Belongs to the WhiB family.</text>
</comment>
<dbReference type="EMBL" id="CAEZXN010000003">
    <property type="protein sequence ID" value="CAB4685998.1"/>
    <property type="molecule type" value="Genomic_DNA"/>
</dbReference>
<dbReference type="PANTHER" id="PTHR38839">
    <property type="entry name" value="TRANSCRIPTIONAL REGULATOR WHID-RELATED"/>
    <property type="match status" value="1"/>
</dbReference>
<sequence length="104" mass="11109">MSVILNPLLVPGWANETMEAPVFTYDFSLPCHTTDPEIFFSDSQAELEMAKAICGPCPLKSECLSGAISRAEPVGVWGGEIFDKGAVVASKRMPGRPRLNPAAA</sequence>
<gene>
    <name evidence="12" type="ORF">UFOPK2342_00157</name>
    <name evidence="13" type="ORF">UFOPK2423_00263</name>
    <name evidence="14" type="ORF">UFOPK3266_00293</name>
    <name evidence="15" type="ORF">UFOPK4367_00832</name>
</gene>
<evidence type="ECO:0000256" key="5">
    <source>
        <dbReference type="ARBA" id="ARBA00023004"/>
    </source>
</evidence>
<feature type="domain" description="4Fe-4S Wbl-type" evidence="11">
    <location>
        <begin position="30"/>
        <end position="87"/>
    </location>
</feature>
<dbReference type="EMBL" id="CAFBAA010000004">
    <property type="protein sequence ID" value="CAB4841046.1"/>
    <property type="molecule type" value="Genomic_DNA"/>
</dbReference>
<keyword evidence="7" id="KW-0805">Transcription regulation</keyword>
<evidence type="ECO:0000256" key="4">
    <source>
        <dbReference type="ARBA" id="ARBA00022723"/>
    </source>
</evidence>
<keyword evidence="5" id="KW-0408">Iron</keyword>
<keyword evidence="9" id="KW-1015">Disulfide bond</keyword>
<evidence type="ECO:0000256" key="1">
    <source>
        <dbReference type="ARBA" id="ARBA00001966"/>
    </source>
</evidence>
<dbReference type="EMBL" id="CAEZXB010000002">
    <property type="protein sequence ID" value="CAB4666408.1"/>
    <property type="molecule type" value="Genomic_DNA"/>
</dbReference>
<evidence type="ECO:0000259" key="11">
    <source>
        <dbReference type="PROSITE" id="PS51674"/>
    </source>
</evidence>
<dbReference type="GO" id="GO:0003677">
    <property type="term" value="F:DNA binding"/>
    <property type="evidence" value="ECO:0007669"/>
    <property type="project" value="UniProtKB-KW"/>
</dbReference>
<evidence type="ECO:0000256" key="3">
    <source>
        <dbReference type="ARBA" id="ARBA00022485"/>
    </source>
</evidence>
<dbReference type="GO" id="GO:0051539">
    <property type="term" value="F:4 iron, 4 sulfur cluster binding"/>
    <property type="evidence" value="ECO:0007669"/>
    <property type="project" value="UniProtKB-KW"/>
</dbReference>
<evidence type="ECO:0000256" key="10">
    <source>
        <dbReference type="ARBA" id="ARBA00023163"/>
    </source>
</evidence>
<evidence type="ECO:0000313" key="13">
    <source>
        <dbReference type="EMBL" id="CAB4685998.1"/>
    </source>
</evidence>
<evidence type="ECO:0000256" key="2">
    <source>
        <dbReference type="ARBA" id="ARBA00006597"/>
    </source>
</evidence>
<dbReference type="PROSITE" id="PS51674">
    <property type="entry name" value="4FE4S_WBL"/>
    <property type="match status" value="1"/>
</dbReference>
<evidence type="ECO:0000313" key="14">
    <source>
        <dbReference type="EMBL" id="CAB4841046.1"/>
    </source>
</evidence>
<evidence type="ECO:0000313" key="15">
    <source>
        <dbReference type="EMBL" id="CAB5075646.1"/>
    </source>
</evidence>
<dbReference type="GO" id="GO:0047134">
    <property type="term" value="F:protein-disulfide reductase [NAD(P)H] activity"/>
    <property type="evidence" value="ECO:0007669"/>
    <property type="project" value="TreeGrafter"/>
</dbReference>
<evidence type="ECO:0000256" key="6">
    <source>
        <dbReference type="ARBA" id="ARBA00023014"/>
    </source>
</evidence>
<dbReference type="HAMAP" id="MF_01479">
    <property type="entry name" value="WhiB"/>
    <property type="match status" value="1"/>
</dbReference>
<dbReference type="GO" id="GO:0045454">
    <property type="term" value="P:cell redox homeostasis"/>
    <property type="evidence" value="ECO:0007669"/>
    <property type="project" value="TreeGrafter"/>
</dbReference>
<reference evidence="14" key="1">
    <citation type="submission" date="2020-05" db="EMBL/GenBank/DDBJ databases">
        <authorList>
            <person name="Chiriac C."/>
            <person name="Salcher M."/>
            <person name="Ghai R."/>
            <person name="Kavagutti S V."/>
        </authorList>
    </citation>
    <scope>NUCLEOTIDE SEQUENCE</scope>
</reference>
<dbReference type="InterPro" id="IPR003482">
    <property type="entry name" value="Whib"/>
</dbReference>
<accession>A0A6J7B692</accession>
<dbReference type="PANTHER" id="PTHR38839:SF2">
    <property type="entry name" value="TRANSCRIPTIONAL REGULATOR WHIB7-RELATED"/>
    <property type="match status" value="1"/>
</dbReference>
<keyword evidence="10" id="KW-0804">Transcription</keyword>
<keyword evidence="8" id="KW-0238">DNA-binding</keyword>
<keyword evidence="3" id="KW-0004">4Fe-4S</keyword>
<protein>
    <submittedName>
        <fullName evidence="14">Unannotated protein</fullName>
    </submittedName>
</protein>
<proteinExistence type="inferred from homology"/>
<evidence type="ECO:0000256" key="9">
    <source>
        <dbReference type="ARBA" id="ARBA00023157"/>
    </source>
</evidence>
<dbReference type="GO" id="GO:0045892">
    <property type="term" value="P:negative regulation of DNA-templated transcription"/>
    <property type="evidence" value="ECO:0007669"/>
    <property type="project" value="TreeGrafter"/>
</dbReference>
<evidence type="ECO:0000256" key="8">
    <source>
        <dbReference type="ARBA" id="ARBA00023125"/>
    </source>
</evidence>
<dbReference type="Pfam" id="PF02467">
    <property type="entry name" value="Whib"/>
    <property type="match status" value="1"/>
</dbReference>
<comment type="cofactor">
    <cofactor evidence="1">
        <name>[4Fe-4S] cluster</name>
        <dbReference type="ChEBI" id="CHEBI:49883"/>
    </cofactor>
</comment>
<dbReference type="InterPro" id="IPR034768">
    <property type="entry name" value="4FE4S_WBL"/>
</dbReference>